<dbReference type="InterPro" id="IPR023796">
    <property type="entry name" value="Serpin_dom"/>
</dbReference>
<comment type="similarity">
    <text evidence="1">Belongs to the serpin family.</text>
</comment>
<protein>
    <submittedName>
        <fullName evidence="5">Protein Z-dependent protease inhibitor-like</fullName>
    </submittedName>
</protein>
<dbReference type="CDD" id="cd02055">
    <property type="entry name" value="serpinA10_PZI"/>
    <property type="match status" value="1"/>
</dbReference>
<keyword evidence="2" id="KW-0732">Signal</keyword>
<dbReference type="InterPro" id="IPR042178">
    <property type="entry name" value="Serpin_sf_1"/>
</dbReference>
<dbReference type="SUPFAM" id="SSF56574">
    <property type="entry name" value="Serpins"/>
    <property type="match status" value="1"/>
</dbReference>
<gene>
    <name evidence="5" type="primary">LOC114849411</name>
</gene>
<reference evidence="5" key="1">
    <citation type="submission" date="2025-08" db="UniProtKB">
        <authorList>
            <consortium name="RefSeq"/>
        </authorList>
    </citation>
    <scope>IDENTIFICATION</scope>
</reference>
<keyword evidence="5" id="KW-0646">Protease inhibitor</keyword>
<dbReference type="InterPro" id="IPR000215">
    <property type="entry name" value="Serpin_fam"/>
</dbReference>
<name>A0A6P7LQZ9_BETSP</name>
<dbReference type="Gene3D" id="3.30.497.10">
    <property type="entry name" value="Antithrombin, subunit I, domain 2"/>
    <property type="match status" value="1"/>
</dbReference>
<feature type="domain" description="Serpin" evidence="3">
    <location>
        <begin position="40"/>
        <end position="392"/>
    </location>
</feature>
<organism evidence="4 5">
    <name type="scientific">Betta splendens</name>
    <name type="common">Siamese fighting fish</name>
    <dbReference type="NCBI Taxonomy" id="158456"/>
    <lineage>
        <taxon>Eukaryota</taxon>
        <taxon>Metazoa</taxon>
        <taxon>Chordata</taxon>
        <taxon>Craniata</taxon>
        <taxon>Vertebrata</taxon>
        <taxon>Euteleostomi</taxon>
        <taxon>Actinopterygii</taxon>
        <taxon>Neopterygii</taxon>
        <taxon>Teleostei</taxon>
        <taxon>Neoteleostei</taxon>
        <taxon>Acanthomorphata</taxon>
        <taxon>Anabantaria</taxon>
        <taxon>Anabantiformes</taxon>
        <taxon>Anabantoidei</taxon>
        <taxon>Osphronemidae</taxon>
        <taxon>Betta</taxon>
    </lineage>
</organism>
<dbReference type="KEGG" id="bspl:114849411"/>
<feature type="chain" id="PRO_5027643051" evidence="2">
    <location>
        <begin position="22"/>
        <end position="395"/>
    </location>
</feature>
<sequence>MAPCNQLSLLVFLILLCPVSSETINPTVQDLISRNSDFAARLYRAVASQTDGNVFLSPFTVCTGLMALLSATNGQTRDQLQQGLTLTGLDPQNIPDLFRTLKTVVLRGESSTNLHQSVMVLPSRSFEVSSSYSDLVQTKFGGNIHSLTYTDSQDAIDTINRLVQEQTKDQVQELVNNLDPQTQLLLVTAASYQTQFSPSFNSSLSQDDRFYVDRYHVVMVPMMFRAGKYFLAYDRSLKVGVLKLTMADGMAMLVVLPDEGVDITAVEDEVTSETIRAWIIQLKKTKLEVQLPRFLLECQYSLKNLLQMLGVTHVFQDNADITDMGGANKPTLTQVFHKSIVSVNERGDDIITGATPTFSALPPRLIINRPFIFVIYQQTSGSLLFLGRVVDPTKK</sequence>
<dbReference type="PROSITE" id="PS00284">
    <property type="entry name" value="SERPIN"/>
    <property type="match status" value="1"/>
</dbReference>
<dbReference type="InterPro" id="IPR042185">
    <property type="entry name" value="Serpin_sf_2"/>
</dbReference>
<dbReference type="InterPro" id="IPR036186">
    <property type="entry name" value="Serpin_sf"/>
</dbReference>
<dbReference type="Pfam" id="PF00079">
    <property type="entry name" value="Serpin"/>
    <property type="match status" value="1"/>
</dbReference>
<dbReference type="GO" id="GO:0007596">
    <property type="term" value="P:blood coagulation"/>
    <property type="evidence" value="ECO:0007669"/>
    <property type="project" value="InterPro"/>
</dbReference>
<dbReference type="SMART" id="SM00093">
    <property type="entry name" value="SERPIN"/>
    <property type="match status" value="1"/>
</dbReference>
<accession>A0A6P7LQZ9</accession>
<dbReference type="PANTHER" id="PTHR11461">
    <property type="entry name" value="SERINE PROTEASE INHIBITOR, SERPIN"/>
    <property type="match status" value="1"/>
</dbReference>
<dbReference type="PANTHER" id="PTHR11461:SF191">
    <property type="entry name" value="PROTEIN Z-DEPENDENT PROTEASE INHIBITOR"/>
    <property type="match status" value="1"/>
</dbReference>
<dbReference type="OrthoDB" id="10063692at2759"/>
<evidence type="ECO:0000256" key="2">
    <source>
        <dbReference type="SAM" id="SignalP"/>
    </source>
</evidence>
<evidence type="ECO:0000313" key="4">
    <source>
        <dbReference type="Proteomes" id="UP000515150"/>
    </source>
</evidence>
<dbReference type="RefSeq" id="XP_028996670.1">
    <property type="nucleotide sequence ID" value="XM_029140837.3"/>
</dbReference>
<dbReference type="Gene3D" id="2.30.39.10">
    <property type="entry name" value="Alpha-1-antitrypsin, domain 1"/>
    <property type="match status" value="1"/>
</dbReference>
<dbReference type="GO" id="GO:0005615">
    <property type="term" value="C:extracellular space"/>
    <property type="evidence" value="ECO:0007669"/>
    <property type="project" value="InterPro"/>
</dbReference>
<evidence type="ECO:0000256" key="1">
    <source>
        <dbReference type="RuleBase" id="RU000411"/>
    </source>
</evidence>
<dbReference type="GeneID" id="114849411"/>
<dbReference type="InterPro" id="IPR033835">
    <property type="entry name" value="PZI_serpin_dom"/>
</dbReference>
<proteinExistence type="inferred from homology"/>
<feature type="signal peptide" evidence="2">
    <location>
        <begin position="1"/>
        <end position="21"/>
    </location>
</feature>
<dbReference type="InterPro" id="IPR023795">
    <property type="entry name" value="Serpin_CS"/>
</dbReference>
<dbReference type="Proteomes" id="UP000515150">
    <property type="component" value="Chromosome 24"/>
</dbReference>
<dbReference type="GO" id="GO:0004867">
    <property type="term" value="F:serine-type endopeptidase inhibitor activity"/>
    <property type="evidence" value="ECO:0007669"/>
    <property type="project" value="InterPro"/>
</dbReference>
<keyword evidence="4" id="KW-1185">Reference proteome</keyword>
<evidence type="ECO:0000313" key="5">
    <source>
        <dbReference type="RefSeq" id="XP_028996670.1"/>
    </source>
</evidence>
<dbReference type="InParanoid" id="A0A6P7LQZ9"/>
<dbReference type="AlphaFoldDB" id="A0A6P7LQZ9"/>
<evidence type="ECO:0000259" key="3">
    <source>
        <dbReference type="SMART" id="SM00093"/>
    </source>
</evidence>